<evidence type="ECO:0000313" key="2">
    <source>
        <dbReference type="Proteomes" id="UP000811609"/>
    </source>
</evidence>
<protein>
    <submittedName>
        <fullName evidence="1">Uncharacterized protein</fullName>
    </submittedName>
</protein>
<dbReference type="AlphaFoldDB" id="A0A8T1R3H0"/>
<comment type="caution">
    <text evidence="1">The sequence shown here is derived from an EMBL/GenBank/DDBJ whole genome shotgun (WGS) entry which is preliminary data.</text>
</comment>
<keyword evidence="2" id="KW-1185">Reference proteome</keyword>
<name>A0A8T1R3H0_CARIL</name>
<dbReference type="EMBL" id="CM031811">
    <property type="protein sequence ID" value="KAG6660651.1"/>
    <property type="molecule type" value="Genomic_DNA"/>
</dbReference>
<organism evidence="1 2">
    <name type="scientific">Carya illinoinensis</name>
    <name type="common">Pecan</name>
    <dbReference type="NCBI Taxonomy" id="32201"/>
    <lineage>
        <taxon>Eukaryota</taxon>
        <taxon>Viridiplantae</taxon>
        <taxon>Streptophyta</taxon>
        <taxon>Embryophyta</taxon>
        <taxon>Tracheophyta</taxon>
        <taxon>Spermatophyta</taxon>
        <taxon>Magnoliopsida</taxon>
        <taxon>eudicotyledons</taxon>
        <taxon>Gunneridae</taxon>
        <taxon>Pentapetalae</taxon>
        <taxon>rosids</taxon>
        <taxon>fabids</taxon>
        <taxon>Fagales</taxon>
        <taxon>Juglandaceae</taxon>
        <taxon>Carya</taxon>
    </lineage>
</organism>
<gene>
    <name evidence="1" type="ORF">CIPAW_03G119800</name>
</gene>
<sequence length="60" mass="6701">MALGSHNQPEVLKHSAGSKKELAGNHGWRSNNVASILYVCIFKSTQYDRSHVRSLYVVSK</sequence>
<reference evidence="1" key="1">
    <citation type="submission" date="2020-12" db="EMBL/GenBank/DDBJ databases">
        <title>WGS assembly of Carya illinoinensis cv. Pawnee.</title>
        <authorList>
            <person name="Platts A."/>
            <person name="Shu S."/>
            <person name="Wright S."/>
            <person name="Barry K."/>
            <person name="Edger P."/>
            <person name="Pires J.C."/>
            <person name="Schmutz J."/>
        </authorList>
    </citation>
    <scope>NUCLEOTIDE SEQUENCE</scope>
    <source>
        <tissue evidence="1">Leaf</tissue>
    </source>
</reference>
<proteinExistence type="predicted"/>
<accession>A0A8T1R3H0</accession>
<dbReference type="Proteomes" id="UP000811609">
    <property type="component" value="Chromosome 3"/>
</dbReference>
<evidence type="ECO:0000313" key="1">
    <source>
        <dbReference type="EMBL" id="KAG6660651.1"/>
    </source>
</evidence>